<sequence>MEGFGVSGNAFARKRRSATARRPRPDSQFMLEGRDASPPSSTPSSDNATKLSPDDSSGHDVSFRRKEFNLNSSAPRIASINKIEGLAASKEIKKDDKKFGDLEGFYRDGSSRGGLSGNTDHRRTGSELKRCSEGALAPANWKGANKVKENLEISLDSYAGKSGDGNNVHGSVGTPDGSAENKLKKVKLKVGGVTRTIHAKSNMVNEKNGSSTAKPSRSSDASRHRQRLILQDISDDDYPPPEKQNGLQGAPRKDFGRGGFSHGAKDNPRVKTEEESLSGKQTDTPQSIHFSESVRKSKRVPKRRVLDGEFDDGNEDDEIRYLGRLKTCKSSSDYSGGQEDDGESSVKKKKVSKVPKSRKSAYDVDEDFGLSRSNKDSKRKSRSARESDDTDYIEEEEPGSDDGPEAKSKKRKKEPVDSSMDARSEPLTTRQRALQSGKGTGESLIEFPNGLPPAPPRKQKEKLSEVELQARKAEAAQRRRMQVEKAARESEAEAIRKILGQDSNRKKKEEKIRKERDEMAQKKAAESLILASNTVRWVMGPTGTVVKFADDVGLPSIFNSKQCSYPPPREKCAGPACTNAYKYRDSKSNLPLCSLQCYKAVKERAQSVSTC</sequence>
<feature type="compositionally biased region" description="Basic and acidic residues" evidence="1">
    <location>
        <begin position="461"/>
        <end position="496"/>
    </location>
</feature>
<dbReference type="PANTHER" id="PTHR21561:SF25">
    <property type="entry name" value="OS03G0811500 PROTEIN"/>
    <property type="match status" value="1"/>
</dbReference>
<dbReference type="GO" id="GO:0006338">
    <property type="term" value="P:chromatin remodeling"/>
    <property type="evidence" value="ECO:0007669"/>
    <property type="project" value="InterPro"/>
</dbReference>
<feature type="compositionally biased region" description="Basic residues" evidence="1">
    <location>
        <begin position="347"/>
        <end position="359"/>
    </location>
</feature>
<dbReference type="AlphaFoldDB" id="A0A6I9R8D3"/>
<feature type="compositionally biased region" description="Polar residues" evidence="1">
    <location>
        <begin position="202"/>
        <end position="219"/>
    </location>
</feature>
<organism evidence="4">
    <name type="scientific">Elaeis guineensis var. tenera</name>
    <name type="common">Oil palm</name>
    <dbReference type="NCBI Taxonomy" id="51953"/>
    <lineage>
        <taxon>Eukaryota</taxon>
        <taxon>Viridiplantae</taxon>
        <taxon>Streptophyta</taxon>
        <taxon>Embryophyta</taxon>
        <taxon>Tracheophyta</taxon>
        <taxon>Spermatophyta</taxon>
        <taxon>Magnoliopsida</taxon>
        <taxon>Liliopsida</taxon>
        <taxon>Arecaceae</taxon>
        <taxon>Arecoideae</taxon>
        <taxon>Cocoseae</taxon>
        <taxon>Elaeidinae</taxon>
        <taxon>Elaeis</taxon>
    </lineage>
</organism>
<name>A0A6I9R8D3_ELAGV</name>
<dbReference type="InterPro" id="IPR007529">
    <property type="entry name" value="Znf_HIT"/>
</dbReference>
<dbReference type="RefSeq" id="XP_073113733.1">
    <property type="nucleotide sequence ID" value="XM_073257632.1"/>
</dbReference>
<dbReference type="GO" id="GO:0031011">
    <property type="term" value="C:Ino80 complex"/>
    <property type="evidence" value="ECO:0007669"/>
    <property type="project" value="InterPro"/>
</dbReference>
<feature type="compositionally biased region" description="Polar residues" evidence="1">
    <location>
        <begin position="278"/>
        <end position="290"/>
    </location>
</feature>
<protein>
    <submittedName>
        <fullName evidence="4 5">Titin homolog</fullName>
    </submittedName>
</protein>
<dbReference type="PANTHER" id="PTHR21561">
    <property type="entry name" value="INO80 COMPLEX SUBUNIT B"/>
    <property type="match status" value="1"/>
</dbReference>
<feature type="region of interest" description="Disordered" evidence="1">
    <location>
        <begin position="157"/>
        <end position="519"/>
    </location>
</feature>
<feature type="compositionally biased region" description="Basic and acidic residues" evidence="1">
    <location>
        <begin position="52"/>
        <end position="68"/>
    </location>
</feature>
<feature type="compositionally biased region" description="Basic and acidic residues" evidence="1">
    <location>
        <begin position="119"/>
        <end position="129"/>
    </location>
</feature>
<reference evidence="4" key="1">
    <citation type="submission" date="2022-04" db="UniProtKB">
        <authorList>
            <consortium name="RefSeq"/>
        </authorList>
    </citation>
    <scope>IDENTIFICATION</scope>
</reference>
<evidence type="ECO:0000313" key="3">
    <source>
        <dbReference type="Proteomes" id="UP000504607"/>
    </source>
</evidence>
<feature type="domain" description="INO80 complex subunit B-like conserved region" evidence="2">
    <location>
        <begin position="467"/>
        <end position="552"/>
    </location>
</feature>
<accession>A0A6I9R8D3</accession>
<dbReference type="RefSeq" id="XP_073113734.1">
    <property type="nucleotide sequence ID" value="XM_073257633.1"/>
</dbReference>
<dbReference type="KEGG" id="egu:105045024"/>
<dbReference type="RefSeq" id="XP_010921487.1">
    <property type="nucleotide sequence ID" value="XM_010923185.3"/>
</dbReference>
<feature type="region of interest" description="Disordered" evidence="1">
    <location>
        <begin position="1"/>
        <end position="68"/>
    </location>
</feature>
<keyword evidence="3" id="KW-1185">Reference proteome</keyword>
<dbReference type="RefSeq" id="XP_010921486.1">
    <property type="nucleotide sequence ID" value="XM_010923184.3"/>
</dbReference>
<feature type="compositionally biased region" description="Basic residues" evidence="1">
    <location>
        <begin position="12"/>
        <end position="22"/>
    </location>
</feature>
<feature type="compositionally biased region" description="Basic and acidic residues" evidence="1">
    <location>
        <begin position="414"/>
        <end position="424"/>
    </location>
</feature>
<dbReference type="InterPro" id="IPR006880">
    <property type="entry name" value="INO80B_C"/>
</dbReference>
<feature type="compositionally biased region" description="Basic and acidic residues" evidence="1">
    <location>
        <begin position="263"/>
        <end position="274"/>
    </location>
</feature>
<feature type="compositionally biased region" description="Acidic residues" evidence="1">
    <location>
        <begin position="388"/>
        <end position="403"/>
    </location>
</feature>
<evidence type="ECO:0000313" key="4">
    <source>
        <dbReference type="RefSeq" id="XP_010921486.1"/>
    </source>
</evidence>
<dbReference type="InterPro" id="IPR029523">
    <property type="entry name" value="INO80B/Ies2"/>
</dbReference>
<evidence type="ECO:0000259" key="2">
    <source>
        <dbReference type="SMART" id="SM01406"/>
    </source>
</evidence>
<proteinExistence type="predicted"/>
<dbReference type="CDD" id="cd23021">
    <property type="entry name" value="zf-HIT_IN80B"/>
    <property type="match status" value="1"/>
</dbReference>
<evidence type="ECO:0000256" key="1">
    <source>
        <dbReference type="SAM" id="MobiDB-lite"/>
    </source>
</evidence>
<dbReference type="Pfam" id="PF04438">
    <property type="entry name" value="zf-HIT"/>
    <property type="match status" value="1"/>
</dbReference>
<dbReference type="GeneID" id="105045024"/>
<feature type="compositionally biased region" description="Acidic residues" evidence="1">
    <location>
        <begin position="308"/>
        <end position="318"/>
    </location>
</feature>
<feature type="compositionally biased region" description="Basic and acidic residues" evidence="1">
    <location>
        <begin position="503"/>
        <end position="519"/>
    </location>
</feature>
<dbReference type="RefSeq" id="XP_073113732.1">
    <property type="nucleotide sequence ID" value="XM_073257631.1"/>
</dbReference>
<feature type="region of interest" description="Disordered" evidence="1">
    <location>
        <begin position="104"/>
        <end position="129"/>
    </location>
</feature>
<dbReference type="OrthoDB" id="2021186at2759"/>
<gene>
    <name evidence="4 5" type="primary">LOC105045024</name>
</gene>
<dbReference type="SMART" id="SM01406">
    <property type="entry name" value="PAPA-1"/>
    <property type="match status" value="1"/>
</dbReference>
<dbReference type="Proteomes" id="UP000504607">
    <property type="component" value="Chromosome 5"/>
</dbReference>
<evidence type="ECO:0000313" key="5">
    <source>
        <dbReference type="RefSeq" id="XP_010921487.1"/>
    </source>
</evidence>
<dbReference type="Pfam" id="PF04795">
    <property type="entry name" value="PAPA-1"/>
    <property type="match status" value="1"/>
</dbReference>